<keyword evidence="3" id="KW-1185">Reference proteome</keyword>
<sequence length="590" mass="67002">MSLLPHLDYNGVKDGAGVHLLTLPRPLRRSRRIKTLWAIAGVMLLILLMSGLHRSIEIPDISELYPTQPVTSFPGGDISPAINPPTAELNEDDTFASGTTKSNTSFHLIIRGPRKNPGICRTIFTAMVLNYPPPTVLDMGDPIPEEGKPKPGKLDQLLVMHSYLTKSTHMKNDDVILIIDASETWFQLPPQIMLQRFHDMLKKNNEKLRWRYGSVPEKLVNTADPGSLTSTQRYSERIIFAADKVCRPNRPYDPSCYVVPHSNLPPDIFGRLTDTGINVAYNRPRWLNSGSLIGLVGDVKRLYERAAEINSKAPIPGDEQEVLAQIFGKQEYTRELDRRLTRPNWYIFMGELFGIFRRIDISRIFVRLTPGRRYEFAIGLDYKSQIFFTMFPHAHHNLEWLNYNNVSQLSSVQLSHRVPYESRLNLPADISKCANPFNPPHPLTTQVPPPYNTTVDYLPSPQNESWFTIPLATDVYSTSVPALLQANVASPPTMSDPTPNLLYNWWQRMWYHPWSRALLRKHMRASRGPIATQKAMQGVGTEAWDMRGGSGGVWTGNDEWADWTTVCKGFEEWVFGDDGFGKWGEELGFD</sequence>
<dbReference type="EMBL" id="LGUA01001821">
    <property type="protein sequence ID" value="OAX78013.1"/>
    <property type="molecule type" value="Genomic_DNA"/>
</dbReference>
<dbReference type="CDD" id="cd22997">
    <property type="entry name" value="GT_LH"/>
    <property type="match status" value="1"/>
</dbReference>
<evidence type="ECO:0000313" key="3">
    <source>
        <dbReference type="Proteomes" id="UP000091918"/>
    </source>
</evidence>
<dbReference type="Proteomes" id="UP000091918">
    <property type="component" value="Unassembled WGS sequence"/>
</dbReference>
<comment type="caution">
    <text evidence="2">The sequence shown here is derived from an EMBL/GenBank/DDBJ whole genome shotgun (WGS) entry which is preliminary data.</text>
</comment>
<proteinExistence type="predicted"/>
<dbReference type="PANTHER" id="PTHR36587:SF2">
    <property type="entry name" value="EXPRESSION SITE-ASSOCIATED GENE 3 (ESAG3)-LIKE PROTEIN"/>
    <property type="match status" value="1"/>
</dbReference>
<reference evidence="2 3" key="1">
    <citation type="submission" date="2015-07" db="EMBL/GenBank/DDBJ databases">
        <title>Emmonsia species relationships and genome sequence.</title>
        <authorList>
            <person name="Cuomo C.A."/>
            <person name="Schwartz I.S."/>
            <person name="Kenyon C."/>
            <person name="de Hoog G.S."/>
            <person name="Govender N.P."/>
            <person name="Botha A."/>
            <person name="Moreno L."/>
            <person name="de Vries M."/>
            <person name="Munoz J.F."/>
            <person name="Stielow J.B."/>
        </authorList>
    </citation>
    <scope>NUCLEOTIDE SEQUENCE [LARGE SCALE GENOMIC DNA]</scope>
    <source>
        <strain evidence="2 3">CBS 136260</strain>
    </source>
</reference>
<accession>A0A1B7NMG3</accession>
<keyword evidence="1" id="KW-0812">Transmembrane</keyword>
<organism evidence="2 3">
    <name type="scientific">Emergomyces africanus</name>
    <dbReference type="NCBI Taxonomy" id="1955775"/>
    <lineage>
        <taxon>Eukaryota</taxon>
        <taxon>Fungi</taxon>
        <taxon>Dikarya</taxon>
        <taxon>Ascomycota</taxon>
        <taxon>Pezizomycotina</taxon>
        <taxon>Eurotiomycetes</taxon>
        <taxon>Eurotiomycetidae</taxon>
        <taxon>Onygenales</taxon>
        <taxon>Ajellomycetaceae</taxon>
        <taxon>Emergomyces</taxon>
    </lineage>
</organism>
<feature type="transmembrane region" description="Helical" evidence="1">
    <location>
        <begin position="35"/>
        <end position="52"/>
    </location>
</feature>
<evidence type="ECO:0000313" key="2">
    <source>
        <dbReference type="EMBL" id="OAX78013.1"/>
    </source>
</evidence>
<gene>
    <name evidence="2" type="ORF">ACJ72_07681</name>
</gene>
<keyword evidence="1" id="KW-1133">Transmembrane helix</keyword>
<dbReference type="OrthoDB" id="422736at2759"/>
<dbReference type="AlphaFoldDB" id="A0A1B7NMG3"/>
<keyword evidence="1" id="KW-0472">Membrane</keyword>
<dbReference type="PANTHER" id="PTHR36587">
    <property type="entry name" value="EXPRESSION SITE-ASSOCIATED GENE 3 (ESAG3)-LIKE PROTEIN"/>
    <property type="match status" value="1"/>
</dbReference>
<name>A0A1B7NMG3_9EURO</name>
<protein>
    <submittedName>
        <fullName evidence="2">Uncharacterized protein</fullName>
    </submittedName>
</protein>
<evidence type="ECO:0000256" key="1">
    <source>
        <dbReference type="SAM" id="Phobius"/>
    </source>
</evidence>